<dbReference type="STRING" id="872965.SE16_03325"/>
<evidence type="ECO:0000313" key="7">
    <source>
        <dbReference type="Proteomes" id="UP000037784"/>
    </source>
</evidence>
<gene>
    <name evidence="6" type="primary">pstS</name>
    <name evidence="6" type="ORF">ARMA_1408</name>
</gene>
<dbReference type="FunCoup" id="A0A0M8K6V1">
    <property type="interactions" value="242"/>
</dbReference>
<comment type="similarity">
    <text evidence="1 4">Belongs to the PstS family.</text>
</comment>
<proteinExistence type="inferred from homology"/>
<dbReference type="CDD" id="cd13654">
    <property type="entry name" value="PBP2_phosphate_like_2"/>
    <property type="match status" value="1"/>
</dbReference>
<evidence type="ECO:0000259" key="5">
    <source>
        <dbReference type="Pfam" id="PF12849"/>
    </source>
</evidence>
<keyword evidence="2 4" id="KW-0813">Transport</keyword>
<dbReference type="SUPFAM" id="SSF53850">
    <property type="entry name" value="Periplasmic binding protein-like II"/>
    <property type="match status" value="1"/>
</dbReference>
<accession>A0A0M8K6V1</accession>
<dbReference type="Gene3D" id="3.40.190.10">
    <property type="entry name" value="Periplasmic binding protein-like II"/>
    <property type="match status" value="2"/>
</dbReference>
<dbReference type="Proteomes" id="UP000037784">
    <property type="component" value="Unassembled WGS sequence"/>
</dbReference>
<evidence type="ECO:0000256" key="2">
    <source>
        <dbReference type="ARBA" id="ARBA00022448"/>
    </source>
</evidence>
<dbReference type="InterPro" id="IPR050811">
    <property type="entry name" value="Phosphate_ABC_transporter"/>
</dbReference>
<dbReference type="InterPro" id="IPR024370">
    <property type="entry name" value="PBP_domain"/>
</dbReference>
<evidence type="ECO:0000256" key="1">
    <source>
        <dbReference type="ARBA" id="ARBA00008725"/>
    </source>
</evidence>
<dbReference type="EMBL" id="BBZA01000104">
    <property type="protein sequence ID" value="GAP62985.1"/>
    <property type="molecule type" value="Genomic_DNA"/>
</dbReference>
<name>A0A0M8K6V1_9CHLR</name>
<dbReference type="GO" id="GO:0006817">
    <property type="term" value="P:phosphate ion transport"/>
    <property type="evidence" value="ECO:0007669"/>
    <property type="project" value="UniProtKB-UniRule"/>
</dbReference>
<dbReference type="NCBIfam" id="TIGR02136">
    <property type="entry name" value="ptsS_2"/>
    <property type="match status" value="1"/>
</dbReference>
<dbReference type="GO" id="GO:0042301">
    <property type="term" value="F:phosphate ion binding"/>
    <property type="evidence" value="ECO:0007669"/>
    <property type="project" value="UniProtKB-UniRule"/>
</dbReference>
<sequence length="333" mass="36130">MLLLVIGCTAPNTSRPSPSPTSALQGSILIDGSSTVAPISQAIADQFKARHPAVKVDVHISGTGGGFKKFCAGATDISDASRPIDAHEWQMCRENGVTFIELPVAFDGLSVVVHPSNDWAICLTVAELRRIWAPEAEGVITNWKHIRDTFPNRPLSLYGAGLDSGTYDYFTQAIVGVEGESRLDYFGSEDDTKLVQGVAQDPNALGFFGYAYYDQNRDKLKLLSIDNGHGCIEPNTETVSRGLYQPLSRPIFIYVNKERLNANPALAAFVAFYLQHAPITSLQVGYIPLTDQLYALVSERFANQVEGTVFDGSGALVGVSIVDLLASETIEER</sequence>
<keyword evidence="3" id="KW-0732">Signal</keyword>
<evidence type="ECO:0000256" key="4">
    <source>
        <dbReference type="RuleBase" id="RU367119"/>
    </source>
</evidence>
<evidence type="ECO:0000256" key="3">
    <source>
        <dbReference type="ARBA" id="ARBA00022729"/>
    </source>
</evidence>
<keyword evidence="4" id="KW-0592">Phosphate transport</keyword>
<keyword evidence="7" id="KW-1185">Reference proteome</keyword>
<feature type="domain" description="PBP" evidence="5">
    <location>
        <begin position="19"/>
        <end position="274"/>
    </location>
</feature>
<protein>
    <recommendedName>
        <fullName evidence="4">Phosphate-binding protein</fullName>
    </recommendedName>
</protein>
<dbReference type="FunFam" id="3.40.190.10:FF:000055">
    <property type="entry name" value="Phosphate ABC transporter, phosphate-binding protein"/>
    <property type="match status" value="1"/>
</dbReference>
<comment type="function">
    <text evidence="4">Involved in the system for phosphate transport across the cytoplasmic membrane.</text>
</comment>
<reference evidence="6 7" key="1">
    <citation type="journal article" date="2015" name="Genome Announc.">
        <title>Draft Genome Sequence of a Heterotrophic Facultative Anaerobic Thermophilic Bacterium, Ardenticatena maritima Strain 110ST.</title>
        <authorList>
            <person name="Kawaichi S."/>
            <person name="Yoshida T."/>
            <person name="Sako Y."/>
            <person name="Nakamura R."/>
        </authorList>
    </citation>
    <scope>NUCLEOTIDE SEQUENCE [LARGE SCALE GENOMIC DNA]</scope>
    <source>
        <strain evidence="6 7">110S</strain>
    </source>
</reference>
<dbReference type="AlphaFoldDB" id="A0A0M8K6V1"/>
<organism evidence="6 7">
    <name type="scientific">Ardenticatena maritima</name>
    <dbReference type="NCBI Taxonomy" id="872965"/>
    <lineage>
        <taxon>Bacteria</taxon>
        <taxon>Bacillati</taxon>
        <taxon>Chloroflexota</taxon>
        <taxon>Ardenticatenia</taxon>
        <taxon>Ardenticatenales</taxon>
        <taxon>Ardenticatenaceae</taxon>
        <taxon>Ardenticatena</taxon>
    </lineage>
</organism>
<comment type="caution">
    <text evidence="6">The sequence shown here is derived from an EMBL/GenBank/DDBJ whole genome shotgun (WGS) entry which is preliminary data.</text>
</comment>
<dbReference type="PANTHER" id="PTHR30570">
    <property type="entry name" value="PERIPLASMIC PHOSPHATE BINDING COMPONENT OF PHOSPHATE ABC TRANSPORTER"/>
    <property type="match status" value="1"/>
</dbReference>
<dbReference type="InParanoid" id="A0A0M8K6V1"/>
<dbReference type="PANTHER" id="PTHR30570:SF1">
    <property type="entry name" value="PHOSPHATE-BINDING PROTEIN PSTS"/>
    <property type="match status" value="1"/>
</dbReference>
<reference evidence="7" key="2">
    <citation type="submission" date="2015-08" db="EMBL/GenBank/DDBJ databases">
        <title>Draft Genome Sequence of a Heterotrophic Facultative Anaerobic Bacterium Ardenticatena maritima Strain 110S.</title>
        <authorList>
            <person name="Kawaichi S."/>
            <person name="Yoshida T."/>
            <person name="Sako Y."/>
            <person name="Nakamura R."/>
        </authorList>
    </citation>
    <scope>NUCLEOTIDE SEQUENCE [LARGE SCALE GENOMIC DNA]</scope>
    <source>
        <strain evidence="7">110S</strain>
    </source>
</reference>
<dbReference type="InterPro" id="IPR011862">
    <property type="entry name" value="Phos-bd"/>
</dbReference>
<evidence type="ECO:0000313" key="6">
    <source>
        <dbReference type="EMBL" id="GAP62985.1"/>
    </source>
</evidence>
<dbReference type="Pfam" id="PF12849">
    <property type="entry name" value="PBP_like_2"/>
    <property type="match status" value="1"/>
</dbReference>